<sequence>MRKLVWLVAALALAGCGEGKSVDAQKSKPVAVATPAAVSGPQWDLEVRGETPQAVSDLSGWLIEHAFIANVIKDASGKTRILLGPFNSRAEAEAKQADVNAALIKAKKQNIETLVIERTAAQ</sequence>
<dbReference type="RefSeq" id="WP_114882119.1">
    <property type="nucleotide sequence ID" value="NZ_CP029608.1"/>
</dbReference>
<reference evidence="1 2" key="1">
    <citation type="submission" date="2018-05" db="EMBL/GenBank/DDBJ databases">
        <title>Complete genome sequence of Pseudomonas kribbensis 46-2(T).</title>
        <authorList>
            <person name="Jeong H."/>
            <person name="Lee S.-G."/>
            <person name="Rha E."/>
            <person name="Kim H."/>
        </authorList>
    </citation>
    <scope>NUCLEOTIDE SEQUENCE [LARGE SCALE GENOMIC DNA]</scope>
    <source>
        <strain evidence="1 2">46-2</strain>
    </source>
</reference>
<name>A0A345RNK2_9PSED</name>
<dbReference type="EMBL" id="CP029608">
    <property type="protein sequence ID" value="AXI60868.1"/>
    <property type="molecule type" value="Genomic_DNA"/>
</dbReference>
<dbReference type="PROSITE" id="PS51257">
    <property type="entry name" value="PROKAR_LIPOPROTEIN"/>
    <property type="match status" value="1"/>
</dbReference>
<evidence type="ECO:0000313" key="2">
    <source>
        <dbReference type="Proteomes" id="UP000253720"/>
    </source>
</evidence>
<keyword evidence="2" id="KW-1185">Reference proteome</keyword>
<dbReference type="AlphaFoldDB" id="A0A345RNK2"/>
<proteinExistence type="predicted"/>
<organism evidence="1 2">
    <name type="scientific">Pseudomonas kribbensis</name>
    <dbReference type="NCBI Taxonomy" id="1628086"/>
    <lineage>
        <taxon>Bacteria</taxon>
        <taxon>Pseudomonadati</taxon>
        <taxon>Pseudomonadota</taxon>
        <taxon>Gammaproteobacteria</taxon>
        <taxon>Pseudomonadales</taxon>
        <taxon>Pseudomonadaceae</taxon>
        <taxon>Pseudomonas</taxon>
    </lineage>
</organism>
<gene>
    <name evidence="1" type="ORF">DLD99_10430</name>
</gene>
<accession>A0A345RNK2</accession>
<dbReference type="KEGG" id="pke:DLD99_10430"/>
<protein>
    <submittedName>
        <fullName evidence="1">Penicillin-binding protein activator LpoB</fullName>
    </submittedName>
</protein>
<evidence type="ECO:0000313" key="1">
    <source>
        <dbReference type="EMBL" id="AXI60868.1"/>
    </source>
</evidence>
<dbReference type="Proteomes" id="UP000253720">
    <property type="component" value="Chromosome"/>
</dbReference>